<dbReference type="InterPro" id="IPR003000">
    <property type="entry name" value="Sirtuin"/>
</dbReference>
<reference evidence="6 7" key="1">
    <citation type="submission" date="2009-04" db="EMBL/GenBank/DDBJ databases">
        <authorList>
            <person name="Reysenbach A.-L."/>
            <person name="Heidelberg J.F."/>
            <person name="Nelson W.C."/>
        </authorList>
    </citation>
    <scope>NUCLEOTIDE SEQUENCE [LARGE SCALE GENOMIC DNA]</scope>
    <source>
        <strain evidence="6 7">SS-5</strain>
    </source>
</reference>
<dbReference type="PROSITE" id="PS50305">
    <property type="entry name" value="SIRTUIN"/>
    <property type="match status" value="1"/>
</dbReference>
<dbReference type="PANTHER" id="PTHR11085:SF10">
    <property type="entry name" value="NAD-DEPENDENT PROTEIN DEACYLASE SIRTUIN-5, MITOCHONDRIAL-RELATED"/>
    <property type="match status" value="1"/>
</dbReference>
<comment type="caution">
    <text evidence="6">The sequence shown here is derived from an EMBL/GenBank/DDBJ whole genome shotgun (WGS) entry which is preliminary data.</text>
</comment>
<comment type="caution">
    <text evidence="4">Lacks conserved residue(s) required for the propagation of feature annotation.</text>
</comment>
<organism evidence="6 7">
    <name type="scientific">Sulfurihydrogenibium yellowstonense SS-5</name>
    <dbReference type="NCBI Taxonomy" id="432331"/>
    <lineage>
        <taxon>Bacteria</taxon>
        <taxon>Pseudomonadati</taxon>
        <taxon>Aquificota</taxon>
        <taxon>Aquificia</taxon>
        <taxon>Aquificales</taxon>
        <taxon>Hydrogenothermaceae</taxon>
        <taxon>Sulfurihydrogenibium</taxon>
    </lineage>
</organism>
<name>C4FJ68_9AQUI</name>
<keyword evidence="7" id="KW-1185">Reference proteome</keyword>
<keyword evidence="2" id="KW-0808">Transferase</keyword>
<dbReference type="GO" id="GO:0017136">
    <property type="term" value="F:histone deacetylase activity, NAD-dependent"/>
    <property type="evidence" value="ECO:0007669"/>
    <property type="project" value="TreeGrafter"/>
</dbReference>
<evidence type="ECO:0000256" key="1">
    <source>
        <dbReference type="ARBA" id="ARBA00012928"/>
    </source>
</evidence>
<dbReference type="Pfam" id="PF02146">
    <property type="entry name" value="SIR2"/>
    <property type="match status" value="1"/>
</dbReference>
<dbReference type="GO" id="GO:0070403">
    <property type="term" value="F:NAD+ binding"/>
    <property type="evidence" value="ECO:0007669"/>
    <property type="project" value="InterPro"/>
</dbReference>
<accession>C4FJ68</accession>
<dbReference type="PANTHER" id="PTHR11085">
    <property type="entry name" value="NAD-DEPENDENT PROTEIN DEACYLASE SIRTUIN-5, MITOCHONDRIAL-RELATED"/>
    <property type="match status" value="1"/>
</dbReference>
<evidence type="ECO:0000313" key="7">
    <source>
        <dbReference type="Proteomes" id="UP000005540"/>
    </source>
</evidence>
<dbReference type="Gene3D" id="3.40.50.1220">
    <property type="entry name" value="TPP-binding domain"/>
    <property type="match status" value="1"/>
</dbReference>
<evidence type="ECO:0000259" key="5">
    <source>
        <dbReference type="PROSITE" id="PS50305"/>
    </source>
</evidence>
<dbReference type="RefSeq" id="WP_007546300.1">
    <property type="nucleotide sequence ID" value="NZ_ABZS01000044.1"/>
</dbReference>
<dbReference type="InterPro" id="IPR050134">
    <property type="entry name" value="NAD-dep_sirtuin_deacylases"/>
</dbReference>
<dbReference type="Gene3D" id="3.30.1600.10">
    <property type="entry name" value="SIR2/SIRT2 'Small Domain"/>
    <property type="match status" value="1"/>
</dbReference>
<evidence type="ECO:0000256" key="4">
    <source>
        <dbReference type="PROSITE-ProRule" id="PRU00236"/>
    </source>
</evidence>
<dbReference type="OrthoDB" id="394960at2"/>
<dbReference type="InterPro" id="IPR026591">
    <property type="entry name" value="Sirtuin_cat_small_dom_sf"/>
</dbReference>
<protein>
    <recommendedName>
        <fullName evidence="1">protein acetyllysine N-acetyltransferase</fullName>
        <ecNumber evidence="1">2.3.1.286</ecNumber>
    </recommendedName>
</protein>
<dbReference type="AlphaFoldDB" id="C4FJ68"/>
<evidence type="ECO:0000256" key="2">
    <source>
        <dbReference type="ARBA" id="ARBA00022679"/>
    </source>
</evidence>
<proteinExistence type="predicted"/>
<evidence type="ECO:0000256" key="3">
    <source>
        <dbReference type="ARBA" id="ARBA00023027"/>
    </source>
</evidence>
<dbReference type="Proteomes" id="UP000005540">
    <property type="component" value="Unassembled WGS sequence"/>
</dbReference>
<dbReference type="InterPro" id="IPR026590">
    <property type="entry name" value="Ssirtuin_cat_dom"/>
</dbReference>
<dbReference type="InterPro" id="IPR029035">
    <property type="entry name" value="DHS-like_NAD/FAD-binding_dom"/>
</dbReference>
<evidence type="ECO:0000313" key="6">
    <source>
        <dbReference type="EMBL" id="EEP60885.1"/>
    </source>
</evidence>
<sequence length="274" mass="31309">MEEIEIAKQQIETAEAILITAGAGMGVDSGLPDFRGTEGFWRAYPIAKKLGLRFEELANPRWFKQDPQLAWAFYGHRLKLYRETQPHQGFYLLKDLVKKKNENYFIFTSNVDGQFQKAGFDEDKIVEIHGSIHYLQCVEPCSDEIWSAEGIDVNIDMENFKALPPLPKCKNCGSLARPNVLMFNDFQWIPHRTEAQEFRFNLWLEKVQNKNQKLAIIEIGAGKAVPTVRLTSERIARLLNGFLIRINPRDYDVPTNINAVSLKVGGLEGLKLIL</sequence>
<dbReference type="EC" id="2.3.1.286" evidence="1"/>
<dbReference type="EMBL" id="ABZS01000044">
    <property type="protein sequence ID" value="EEP60885.1"/>
    <property type="molecule type" value="Genomic_DNA"/>
</dbReference>
<gene>
    <name evidence="6" type="ORF">SULYE_0610</name>
</gene>
<keyword evidence="3" id="KW-0520">NAD</keyword>
<dbReference type="SUPFAM" id="SSF52467">
    <property type="entry name" value="DHS-like NAD/FAD-binding domain"/>
    <property type="match status" value="1"/>
</dbReference>
<feature type="domain" description="Deacetylase sirtuin-type" evidence="5">
    <location>
        <begin position="1"/>
        <end position="274"/>
    </location>
</feature>